<dbReference type="PANTHER" id="PTHR43669">
    <property type="entry name" value="5-KETO-D-GLUCONATE 5-REDUCTASE"/>
    <property type="match status" value="1"/>
</dbReference>
<dbReference type="PRINTS" id="PR00081">
    <property type="entry name" value="GDHRDH"/>
</dbReference>
<dbReference type="CDD" id="cd05233">
    <property type="entry name" value="SDR_c"/>
    <property type="match status" value="1"/>
</dbReference>
<sequence>MNRIAVVTGAASGIGQAAAQRLLSAQWTVIMLDVAFDAGMTALNDHSYTLRCDVADRASIDSAFSQITDRFGAPDALVCSAGVLRIGALADMDPTDFDTLYTVNTRGAWLCARAAIQAMRMQRSDALRRIVFVGSISGIRPKVGNGAYGAQKAALHILTGVLAAELGGEGILVNAVAPGTVDTPMIRANSDPGRTGRYRPSGTSPLGRVATPEDVAAVIEFYLGEQSNYVTGTVIPVDGGTRGAFIPASA</sequence>
<comment type="similarity">
    <text evidence="1">Belongs to the short-chain dehydrogenases/reductases (SDR) family.</text>
</comment>
<gene>
    <name evidence="4" type="ORF">SAMN05192563_105912</name>
</gene>
<dbReference type="InterPro" id="IPR002347">
    <property type="entry name" value="SDR_fam"/>
</dbReference>
<dbReference type="FunFam" id="3.40.50.720:FF:000084">
    <property type="entry name" value="Short-chain dehydrogenase reductase"/>
    <property type="match status" value="1"/>
</dbReference>
<dbReference type="AlphaFoldDB" id="A0A1I7ERM4"/>
<dbReference type="Pfam" id="PF13561">
    <property type="entry name" value="adh_short_C2"/>
    <property type="match status" value="1"/>
</dbReference>
<dbReference type="SMART" id="SM00822">
    <property type="entry name" value="PKS_KR"/>
    <property type="match status" value="1"/>
</dbReference>
<accession>A0A1I7ERM4</accession>
<feature type="domain" description="Ketoreductase" evidence="3">
    <location>
        <begin position="3"/>
        <end position="179"/>
    </location>
</feature>
<evidence type="ECO:0000256" key="2">
    <source>
        <dbReference type="ARBA" id="ARBA00023002"/>
    </source>
</evidence>
<dbReference type="Proteomes" id="UP000198844">
    <property type="component" value="Unassembled WGS sequence"/>
</dbReference>
<dbReference type="EMBL" id="FPBH01000059">
    <property type="protein sequence ID" value="SFU26567.1"/>
    <property type="molecule type" value="Genomic_DNA"/>
</dbReference>
<keyword evidence="2" id="KW-0560">Oxidoreductase</keyword>
<dbReference type="Gene3D" id="3.40.50.720">
    <property type="entry name" value="NAD(P)-binding Rossmann-like Domain"/>
    <property type="match status" value="1"/>
</dbReference>
<protein>
    <submittedName>
        <fullName evidence="4">3-oxoacyl-[acyl-carrier protein] reductase</fullName>
    </submittedName>
</protein>
<evidence type="ECO:0000256" key="1">
    <source>
        <dbReference type="ARBA" id="ARBA00006484"/>
    </source>
</evidence>
<dbReference type="PANTHER" id="PTHR43669:SF3">
    <property type="entry name" value="ALCOHOL DEHYDROGENASE, PUTATIVE (AFU_ORTHOLOGUE AFUA_3G03445)-RELATED"/>
    <property type="match status" value="1"/>
</dbReference>
<dbReference type="GO" id="GO:0016491">
    <property type="term" value="F:oxidoreductase activity"/>
    <property type="evidence" value="ECO:0007669"/>
    <property type="project" value="UniProtKB-KW"/>
</dbReference>
<dbReference type="SUPFAM" id="SSF51735">
    <property type="entry name" value="NAD(P)-binding Rossmann-fold domains"/>
    <property type="match status" value="1"/>
</dbReference>
<dbReference type="InterPro" id="IPR036291">
    <property type="entry name" value="NAD(P)-bd_dom_sf"/>
</dbReference>
<proteinExistence type="inferred from homology"/>
<evidence type="ECO:0000313" key="4">
    <source>
        <dbReference type="EMBL" id="SFU26567.1"/>
    </source>
</evidence>
<dbReference type="InterPro" id="IPR057326">
    <property type="entry name" value="KR_dom"/>
</dbReference>
<evidence type="ECO:0000313" key="5">
    <source>
        <dbReference type="Proteomes" id="UP000198844"/>
    </source>
</evidence>
<evidence type="ECO:0000259" key="3">
    <source>
        <dbReference type="SMART" id="SM00822"/>
    </source>
</evidence>
<reference evidence="4 5" key="1">
    <citation type="submission" date="2016-10" db="EMBL/GenBank/DDBJ databases">
        <authorList>
            <person name="de Groot N.N."/>
        </authorList>
    </citation>
    <scope>NUCLEOTIDE SEQUENCE [LARGE SCALE GENOMIC DNA]</scope>
    <source>
        <strain evidence="4 5">LMG 27731</strain>
    </source>
</reference>
<organism evidence="4 5">
    <name type="scientific">Paraburkholderia aspalathi</name>
    <dbReference type="NCBI Taxonomy" id="1324617"/>
    <lineage>
        <taxon>Bacteria</taxon>
        <taxon>Pseudomonadati</taxon>
        <taxon>Pseudomonadota</taxon>
        <taxon>Betaproteobacteria</taxon>
        <taxon>Burkholderiales</taxon>
        <taxon>Burkholderiaceae</taxon>
        <taxon>Paraburkholderia</taxon>
    </lineage>
</organism>
<name>A0A1I7ERM4_9BURK</name>
<dbReference type="RefSeq" id="WP_167378553.1">
    <property type="nucleotide sequence ID" value="NZ_FPBH01000059.1"/>
</dbReference>